<proteinExistence type="predicted"/>
<name>A0A445ELW8_ARAHY</name>
<keyword evidence="2" id="KW-0732">Signal</keyword>
<protein>
    <recommendedName>
        <fullName evidence="5">DUF4283 domain-containing protein</fullName>
    </recommendedName>
</protein>
<feature type="transmembrane region" description="Helical" evidence="1">
    <location>
        <begin position="221"/>
        <end position="239"/>
    </location>
</feature>
<evidence type="ECO:0000313" key="4">
    <source>
        <dbReference type="Proteomes" id="UP000289738"/>
    </source>
</evidence>
<feature type="chain" id="PRO_5019023132" description="DUF4283 domain-containing protein" evidence="2">
    <location>
        <begin position="19"/>
        <end position="384"/>
    </location>
</feature>
<feature type="transmembrane region" description="Helical" evidence="1">
    <location>
        <begin position="161"/>
        <end position="184"/>
    </location>
</feature>
<dbReference type="EMBL" id="SDMP01000001">
    <property type="protein sequence ID" value="RYR76444.1"/>
    <property type="molecule type" value="Genomic_DNA"/>
</dbReference>
<keyword evidence="1" id="KW-0812">Transmembrane</keyword>
<organism evidence="3 4">
    <name type="scientific">Arachis hypogaea</name>
    <name type="common">Peanut</name>
    <dbReference type="NCBI Taxonomy" id="3818"/>
    <lineage>
        <taxon>Eukaryota</taxon>
        <taxon>Viridiplantae</taxon>
        <taxon>Streptophyta</taxon>
        <taxon>Embryophyta</taxon>
        <taxon>Tracheophyta</taxon>
        <taxon>Spermatophyta</taxon>
        <taxon>Magnoliopsida</taxon>
        <taxon>eudicotyledons</taxon>
        <taxon>Gunneridae</taxon>
        <taxon>Pentapetalae</taxon>
        <taxon>rosids</taxon>
        <taxon>fabids</taxon>
        <taxon>Fabales</taxon>
        <taxon>Fabaceae</taxon>
        <taxon>Papilionoideae</taxon>
        <taxon>50 kb inversion clade</taxon>
        <taxon>dalbergioids sensu lato</taxon>
        <taxon>Dalbergieae</taxon>
        <taxon>Pterocarpus clade</taxon>
        <taxon>Arachis</taxon>
    </lineage>
</organism>
<evidence type="ECO:0000313" key="3">
    <source>
        <dbReference type="EMBL" id="RYR76444.1"/>
    </source>
</evidence>
<evidence type="ECO:0000256" key="1">
    <source>
        <dbReference type="SAM" id="Phobius"/>
    </source>
</evidence>
<comment type="caution">
    <text evidence="3">The sequence shown here is derived from an EMBL/GenBank/DDBJ whole genome shotgun (WGS) entry which is preliminary data.</text>
</comment>
<evidence type="ECO:0000256" key="2">
    <source>
        <dbReference type="SAM" id="SignalP"/>
    </source>
</evidence>
<keyword evidence="4" id="KW-1185">Reference proteome</keyword>
<dbReference type="AlphaFoldDB" id="A0A445ELW8"/>
<dbReference type="Proteomes" id="UP000289738">
    <property type="component" value="Chromosome A01"/>
</dbReference>
<keyword evidence="1" id="KW-0472">Membrane</keyword>
<sequence length="384" mass="43807">MHLLLTRVVILLQNGVGCQQVTGAHGMVESSSHCTPLVKANPSFLQRDRHLWLVTVAVSGSRDLRLFVVVNVRPTSVGEENKTCLIRVWIPLPSMTHFDKEGNWNSTLPLLSDIAFRLLSVNWIALNKLDIILSHITVSLFIPPSSVLRLGNLKTLLEISVAFWLGRALECLCVAFVWIFEWFGSDILYNEMKRALRQSAFILMRELSWRFFGHKIDWRKLFLLAAILTISSILFQMLVHRYLPNDQSSYENDSSHPSLNSSTTKEAILQQLLPPHEALMYAKKEINNAPLVNEDPDLNASLFRNISVFESWLSNLATASPISPSNKLQKPLETCLPECSNISTCHNILASIWFTSIQRTLAEWKLWTLYLTACRRAVRYYRCI</sequence>
<reference evidence="3 4" key="1">
    <citation type="submission" date="2019-01" db="EMBL/GenBank/DDBJ databases">
        <title>Sequencing of cultivated peanut Arachis hypogaea provides insights into genome evolution and oil improvement.</title>
        <authorList>
            <person name="Chen X."/>
        </authorList>
    </citation>
    <scope>NUCLEOTIDE SEQUENCE [LARGE SCALE GENOMIC DNA]</scope>
    <source>
        <strain evidence="4">cv. Fuhuasheng</strain>
        <tissue evidence="3">Leaves</tissue>
    </source>
</reference>
<dbReference type="STRING" id="3818.A0A445ELW8"/>
<evidence type="ECO:0008006" key="5">
    <source>
        <dbReference type="Google" id="ProtNLM"/>
    </source>
</evidence>
<gene>
    <name evidence="3" type="ORF">Ahy_A01g001035</name>
</gene>
<feature type="signal peptide" evidence="2">
    <location>
        <begin position="1"/>
        <end position="18"/>
    </location>
</feature>
<accession>A0A445ELW8</accession>
<keyword evidence="1" id="KW-1133">Transmembrane helix</keyword>